<evidence type="ECO:0000256" key="7">
    <source>
        <dbReference type="ARBA" id="ARBA00023136"/>
    </source>
</evidence>
<keyword evidence="1" id="KW-0597">Phosphoprotein</keyword>
<keyword evidence="11" id="KW-1185">Reference proteome</keyword>
<keyword evidence="3 9" id="KW-0812">Transmembrane</keyword>
<keyword evidence="4" id="KW-1043">Host membrane</keyword>
<dbReference type="GeneID" id="36931263"/>
<dbReference type="InterPro" id="IPR007626">
    <property type="entry name" value="Herpesvirus_viron_egress-type"/>
</dbReference>
<dbReference type="KEGG" id="vg:36931263"/>
<keyword evidence="2" id="KW-1048">Host nucleus</keyword>
<feature type="transmembrane region" description="Helical" evidence="9">
    <location>
        <begin position="252"/>
        <end position="273"/>
    </location>
</feature>
<evidence type="ECO:0000313" key="11">
    <source>
        <dbReference type="Proteomes" id="UP000105204"/>
    </source>
</evidence>
<dbReference type="Proteomes" id="UP000105204">
    <property type="component" value="Segment"/>
</dbReference>
<evidence type="ECO:0000256" key="9">
    <source>
        <dbReference type="SAM" id="Phobius"/>
    </source>
</evidence>
<keyword evidence="5" id="KW-0426">Late protein</keyword>
<dbReference type="EMBL" id="AY261359">
    <property type="protein sequence ID" value="AAR86127.1"/>
    <property type="molecule type" value="Genomic_DNA"/>
</dbReference>
<keyword evidence="7 9" id="KW-0472">Membrane</keyword>
<evidence type="ECO:0000313" key="10">
    <source>
        <dbReference type="EMBL" id="AAR86127.1"/>
    </source>
</evidence>
<dbReference type="RefSeq" id="NP_954913.1">
    <property type="nucleotide sequence ID" value="NC_005261.3"/>
</dbReference>
<evidence type="ECO:0000256" key="5">
    <source>
        <dbReference type="ARBA" id="ARBA00022921"/>
    </source>
</evidence>
<evidence type="ECO:0000256" key="8">
    <source>
        <dbReference type="ARBA" id="ARBA00043948"/>
    </source>
</evidence>
<keyword evidence="6 9" id="KW-1133">Transmembrane helix</keyword>
<organism evidence="10 11">
    <name type="scientific">Bovine alphaherpesvirus 5</name>
    <dbReference type="NCBI Taxonomy" id="35244"/>
    <lineage>
        <taxon>Viruses</taxon>
        <taxon>Duplodnaviria</taxon>
        <taxon>Heunggongvirae</taxon>
        <taxon>Peploviricota</taxon>
        <taxon>Herviviricetes</taxon>
        <taxon>Herpesvirales</taxon>
        <taxon>Orthoherpesviridae</taxon>
        <taxon>Alphaherpesvirinae</taxon>
        <taxon>Varicellovirus</taxon>
        <taxon>Varicellovirus bovinealpha5</taxon>
    </lineage>
</organism>
<gene>
    <name evidence="10" type="ORF">BHV5-22</name>
</gene>
<proteinExistence type="inferred from homology"/>
<dbReference type="HAMAP" id="MF_04024">
    <property type="entry name" value="HSV_NEC2"/>
    <property type="match status" value="1"/>
</dbReference>
<accession>Q6X246</accession>
<comment type="subcellular location">
    <subcellularLocation>
        <location evidence="8">Host nucleus inner membrane</location>
        <topology evidence="8">Single-pass membrane protein</topology>
    </subcellularLocation>
</comment>
<protein>
    <submittedName>
        <fullName evidence="10">UL34 virion protein (Membrane)</fullName>
    </submittedName>
</protein>
<evidence type="ECO:0000256" key="1">
    <source>
        <dbReference type="ARBA" id="ARBA00022553"/>
    </source>
</evidence>
<dbReference type="GO" id="GO:0044201">
    <property type="term" value="C:host cell nuclear inner membrane"/>
    <property type="evidence" value="ECO:0007669"/>
    <property type="project" value="UniProtKB-SubCell"/>
</dbReference>
<dbReference type="Pfam" id="PF04541">
    <property type="entry name" value="Herpes_U34"/>
    <property type="match status" value="1"/>
</dbReference>
<evidence type="ECO:0000256" key="2">
    <source>
        <dbReference type="ARBA" id="ARBA00022562"/>
    </source>
</evidence>
<name>Q6X246_9ALPH</name>
<evidence type="ECO:0000256" key="6">
    <source>
        <dbReference type="ARBA" id="ARBA00022989"/>
    </source>
</evidence>
<reference evidence="10 11" key="1">
    <citation type="journal article" date="2003" name="J. Virol.">
        <title>Genome of bovine herpesvirus 5.</title>
        <authorList>
            <person name="Delhon G."/>
            <person name="Moraes M.P."/>
            <person name="Lu Z."/>
            <person name="Afonso C.L."/>
            <person name="Flores E.F."/>
            <person name="Weiblen R."/>
            <person name="Kutish G.F."/>
            <person name="Rock D.L."/>
        </authorList>
    </citation>
    <scope>NUCLEOTIDE SEQUENCE [LARGE SCALE GENOMIC DNA]</scope>
    <source>
        <strain evidence="10">SV507/99</strain>
    </source>
</reference>
<sequence length="276" mass="29656">MHARERDRDGEADAEGSSRSLMARVRLLVAGNLQCGEGDVPQPWDPRRPPARCVFQFNGQDGSNESFPLEYILRLMASWAQTDCDPYVRVQNTGVSVLFQGYFSRPPGAPLAAITAEQNNATLASTQSTGLSLSALEKIKARGGIDPRPFRAMMSVSCFVRMPRVQLSFRFMGPGDSHRTGRLLDRAVQERLGERDARRRDGRGCEHVHEREYARGLALGPAALSGAAAAAGGAGSLARCAGALLAARRRGLAVLAALVGGVFGTLAILRLVWAPS</sequence>
<evidence type="ECO:0000256" key="4">
    <source>
        <dbReference type="ARBA" id="ARBA00022870"/>
    </source>
</evidence>
<evidence type="ECO:0000256" key="3">
    <source>
        <dbReference type="ARBA" id="ARBA00022692"/>
    </source>
</evidence>